<dbReference type="SUPFAM" id="SSF48208">
    <property type="entry name" value="Six-hairpin glycosidases"/>
    <property type="match status" value="1"/>
</dbReference>
<keyword evidence="2" id="KW-1185">Reference proteome</keyword>
<gene>
    <name evidence="1" type="ORF">SAMN04487911_103108</name>
</gene>
<evidence type="ECO:0000313" key="1">
    <source>
        <dbReference type="EMBL" id="SHI56904.1"/>
    </source>
</evidence>
<dbReference type="OrthoDB" id="1391133at2"/>
<proteinExistence type="predicted"/>
<protein>
    <submittedName>
        <fullName evidence="1">Glycosyl hydrolase family 9</fullName>
    </submittedName>
</protein>
<reference evidence="2" key="1">
    <citation type="submission" date="2016-11" db="EMBL/GenBank/DDBJ databases">
        <authorList>
            <person name="Varghese N."/>
            <person name="Submissions S."/>
        </authorList>
    </citation>
    <scope>NUCLEOTIDE SEQUENCE [LARGE SCALE GENOMIC DNA]</scope>
    <source>
        <strain evidence="2">CGMCC 1.8863</strain>
    </source>
</reference>
<keyword evidence="1" id="KW-0378">Hydrolase</keyword>
<dbReference type="InterPro" id="IPR012341">
    <property type="entry name" value="6hp_glycosidase-like_sf"/>
</dbReference>
<dbReference type="STRING" id="558155.SAMN04487911_103108"/>
<evidence type="ECO:0000313" key="2">
    <source>
        <dbReference type="Proteomes" id="UP000184231"/>
    </source>
</evidence>
<dbReference type="RefSeq" id="WP_072763177.1">
    <property type="nucleotide sequence ID" value="NZ_FQYX01000003.1"/>
</dbReference>
<organism evidence="1 2">
    <name type="scientific">Arenibacter nanhaiticus</name>
    <dbReference type="NCBI Taxonomy" id="558155"/>
    <lineage>
        <taxon>Bacteria</taxon>
        <taxon>Pseudomonadati</taxon>
        <taxon>Bacteroidota</taxon>
        <taxon>Flavobacteriia</taxon>
        <taxon>Flavobacteriales</taxon>
        <taxon>Flavobacteriaceae</taxon>
        <taxon>Arenibacter</taxon>
    </lineage>
</organism>
<dbReference type="AlphaFoldDB" id="A0A1M6C7Z2"/>
<dbReference type="GO" id="GO:0005975">
    <property type="term" value="P:carbohydrate metabolic process"/>
    <property type="evidence" value="ECO:0007669"/>
    <property type="project" value="InterPro"/>
</dbReference>
<dbReference type="InterPro" id="IPR008928">
    <property type="entry name" value="6-hairpin_glycosidase_sf"/>
</dbReference>
<dbReference type="EMBL" id="FQYX01000003">
    <property type="protein sequence ID" value="SHI56904.1"/>
    <property type="molecule type" value="Genomic_DNA"/>
</dbReference>
<accession>A0A1M6C7Z2</accession>
<dbReference type="Gene3D" id="1.50.10.10">
    <property type="match status" value="1"/>
</dbReference>
<dbReference type="Proteomes" id="UP000184231">
    <property type="component" value="Unassembled WGS sequence"/>
</dbReference>
<sequence>MLVGLLDVLEFKSDEIRTTERNSIVEQIIIGTDYIAFCQDKAAELNKGKGAIIHEWPKHTNVITGDVVKGALSFVKASKQLSKIKPTKSKEYLARAELSFNWLDTNGPIHYPGGVDYGGVLQPNDGFNRFVYGAPKEFVRPEQWKTRDLVMMTWVALELTKSGKKYYKEKAISYARELMNRQIPITNPEDRFYGHFKPYDGVDLTEKAWEHHHMGYDAGATFPHYLIPLIEMSTIWDEHEDAPLWDETIRNFAYGYFLPACFDNPFYLLPMGYFKNEGLLTFSGLWHGINGAYGSAAALALELKAYTGDTRFGNIAIGNMQWIAGLNSGVWENEKYVAKSMIYGIGDEYMGSWTKIPGTICNGFDADEQFKFTEPKASTDEPKVFTDEGWITHSGGWLSALSRLKK</sequence>
<dbReference type="GO" id="GO:0016787">
    <property type="term" value="F:hydrolase activity"/>
    <property type="evidence" value="ECO:0007669"/>
    <property type="project" value="UniProtKB-KW"/>
</dbReference>
<name>A0A1M6C7Z2_9FLAO</name>